<keyword evidence="2" id="KW-0805">Transcription regulation</keyword>
<sequence>MGHHLQEYVESVADLPAELQRSFKLLQELDQKAQTLQEEVDTEVEQRLSASGPPAGDARADGEPPAKRARSNTSAIPTAISSNTQSKLDTIMQLCEEKVNVAQQIYDLVDQRILRLDRNLRSFDTELIQERRHLELPDDPTAAAAALEAAEPKHKQRKPRKSGSSQLPAPPWAPGPGPPALEPDSGIPAAVDLGEPVKATDEESARVLVPDLFLHSYTQDDPAGLHSDMEGQGEDPCEHAVDAWEVQREDRQRHIPKYHSRRSPVLGQRGMVASSQPLASEV</sequence>
<proteinExistence type="predicted"/>
<dbReference type="Gene3D" id="6.10.140.1740">
    <property type="match status" value="1"/>
</dbReference>
<feature type="compositionally biased region" description="Pro residues" evidence="4">
    <location>
        <begin position="168"/>
        <end position="181"/>
    </location>
</feature>
<dbReference type="AlphaFoldDB" id="A0AAW1SXK2"/>
<name>A0AAW1SXK2_9CHLO</name>
<feature type="region of interest" description="Disordered" evidence="4">
    <location>
        <begin position="257"/>
        <end position="282"/>
    </location>
</feature>
<feature type="compositionally biased region" description="Polar residues" evidence="4">
    <location>
        <begin position="71"/>
        <end position="81"/>
    </location>
</feature>
<dbReference type="PANTHER" id="PTHR10333">
    <property type="entry name" value="INHIBITOR OF GROWTH PROTEIN"/>
    <property type="match status" value="1"/>
</dbReference>
<keyword evidence="1" id="KW-0156">Chromatin regulator</keyword>
<dbReference type="Proteomes" id="UP001485043">
    <property type="component" value="Unassembled WGS sequence"/>
</dbReference>
<evidence type="ECO:0000313" key="7">
    <source>
        <dbReference type="Proteomes" id="UP001485043"/>
    </source>
</evidence>
<protein>
    <recommendedName>
        <fullName evidence="5">Inhibitor of growth protein N-terminal histone-binding domain-containing protein</fullName>
    </recommendedName>
</protein>
<dbReference type="EMBL" id="JALJOV010000707">
    <property type="protein sequence ID" value="KAK9861750.1"/>
    <property type="molecule type" value="Genomic_DNA"/>
</dbReference>
<reference evidence="6 7" key="1">
    <citation type="journal article" date="2024" name="Nat. Commun.">
        <title>Phylogenomics reveals the evolutionary origins of lichenization in chlorophyte algae.</title>
        <authorList>
            <person name="Puginier C."/>
            <person name="Libourel C."/>
            <person name="Otte J."/>
            <person name="Skaloud P."/>
            <person name="Haon M."/>
            <person name="Grisel S."/>
            <person name="Petersen M."/>
            <person name="Berrin J.G."/>
            <person name="Delaux P.M."/>
            <person name="Dal Grande F."/>
            <person name="Keller J."/>
        </authorList>
    </citation>
    <scope>NUCLEOTIDE SEQUENCE [LARGE SCALE GENOMIC DNA]</scope>
    <source>
        <strain evidence="6 7">SAG 2523</strain>
    </source>
</reference>
<evidence type="ECO:0000256" key="4">
    <source>
        <dbReference type="SAM" id="MobiDB-lite"/>
    </source>
</evidence>
<feature type="domain" description="Inhibitor of growth protein N-terminal histone-binding" evidence="5">
    <location>
        <begin position="4"/>
        <end position="123"/>
    </location>
</feature>
<dbReference type="PANTHER" id="PTHR10333:SF103">
    <property type="entry name" value="INHIBITOR OF GROWTH PROTEIN 3"/>
    <property type="match status" value="1"/>
</dbReference>
<feature type="region of interest" description="Disordered" evidence="4">
    <location>
        <begin position="147"/>
        <end position="191"/>
    </location>
</feature>
<dbReference type="SMART" id="SM01408">
    <property type="entry name" value="ING"/>
    <property type="match status" value="1"/>
</dbReference>
<dbReference type="InterPro" id="IPR024610">
    <property type="entry name" value="ING_N_histone-binding"/>
</dbReference>
<evidence type="ECO:0000259" key="5">
    <source>
        <dbReference type="SMART" id="SM01408"/>
    </source>
</evidence>
<accession>A0AAW1SXK2</accession>
<gene>
    <name evidence="6" type="ORF">WJX84_004335</name>
</gene>
<organism evidence="6 7">
    <name type="scientific">Apatococcus fuscideae</name>
    <dbReference type="NCBI Taxonomy" id="2026836"/>
    <lineage>
        <taxon>Eukaryota</taxon>
        <taxon>Viridiplantae</taxon>
        <taxon>Chlorophyta</taxon>
        <taxon>core chlorophytes</taxon>
        <taxon>Trebouxiophyceae</taxon>
        <taxon>Chlorellales</taxon>
        <taxon>Chlorellaceae</taxon>
        <taxon>Apatococcus</taxon>
    </lineage>
</organism>
<dbReference type="InterPro" id="IPR028651">
    <property type="entry name" value="ING_fam"/>
</dbReference>
<comment type="caution">
    <text evidence="6">The sequence shown here is derived from an EMBL/GenBank/DDBJ whole genome shotgun (WGS) entry which is preliminary data.</text>
</comment>
<evidence type="ECO:0000256" key="2">
    <source>
        <dbReference type="ARBA" id="ARBA00023015"/>
    </source>
</evidence>
<evidence type="ECO:0000256" key="3">
    <source>
        <dbReference type="ARBA" id="ARBA00023163"/>
    </source>
</evidence>
<keyword evidence="7" id="KW-1185">Reference proteome</keyword>
<feature type="compositionally biased region" description="Polar residues" evidence="4">
    <location>
        <begin position="273"/>
        <end position="282"/>
    </location>
</feature>
<evidence type="ECO:0000256" key="1">
    <source>
        <dbReference type="ARBA" id="ARBA00022853"/>
    </source>
</evidence>
<evidence type="ECO:0000313" key="6">
    <source>
        <dbReference type="EMBL" id="KAK9861750.1"/>
    </source>
</evidence>
<dbReference type="Pfam" id="PF12998">
    <property type="entry name" value="ING"/>
    <property type="match status" value="1"/>
</dbReference>
<feature type="region of interest" description="Disordered" evidence="4">
    <location>
        <begin position="36"/>
        <end position="81"/>
    </location>
</feature>
<dbReference type="GO" id="GO:0006325">
    <property type="term" value="P:chromatin organization"/>
    <property type="evidence" value="ECO:0007669"/>
    <property type="project" value="UniProtKB-KW"/>
</dbReference>
<keyword evidence="3" id="KW-0804">Transcription</keyword>